<feature type="region of interest" description="Disordered" evidence="1">
    <location>
        <begin position="145"/>
        <end position="168"/>
    </location>
</feature>
<accession>A0A059AMV5</accession>
<reference evidence="2" key="1">
    <citation type="submission" date="2013-07" db="EMBL/GenBank/DDBJ databases">
        <title>The genome of Eucalyptus grandis.</title>
        <authorList>
            <person name="Schmutz J."/>
            <person name="Hayes R."/>
            <person name="Myburg A."/>
            <person name="Tuskan G."/>
            <person name="Grattapaglia D."/>
            <person name="Rokhsar D.S."/>
        </authorList>
    </citation>
    <scope>NUCLEOTIDE SEQUENCE</scope>
    <source>
        <tissue evidence="2">Leaf extractions</tissue>
    </source>
</reference>
<organism evidence="2">
    <name type="scientific">Eucalyptus grandis</name>
    <name type="common">Flooded gum</name>
    <dbReference type="NCBI Taxonomy" id="71139"/>
    <lineage>
        <taxon>Eukaryota</taxon>
        <taxon>Viridiplantae</taxon>
        <taxon>Streptophyta</taxon>
        <taxon>Embryophyta</taxon>
        <taxon>Tracheophyta</taxon>
        <taxon>Spermatophyta</taxon>
        <taxon>Magnoliopsida</taxon>
        <taxon>eudicotyledons</taxon>
        <taxon>Gunneridae</taxon>
        <taxon>Pentapetalae</taxon>
        <taxon>rosids</taxon>
        <taxon>malvids</taxon>
        <taxon>Myrtales</taxon>
        <taxon>Myrtaceae</taxon>
        <taxon>Myrtoideae</taxon>
        <taxon>Eucalypteae</taxon>
        <taxon>Eucalyptus</taxon>
    </lineage>
</organism>
<feature type="region of interest" description="Disordered" evidence="1">
    <location>
        <begin position="1"/>
        <end position="33"/>
    </location>
</feature>
<evidence type="ECO:0000256" key="1">
    <source>
        <dbReference type="SAM" id="MobiDB-lite"/>
    </source>
</evidence>
<name>A0A059AMV5_EUCGR</name>
<feature type="compositionally biased region" description="Basic and acidic residues" evidence="1">
    <location>
        <begin position="153"/>
        <end position="167"/>
    </location>
</feature>
<dbReference type="Gramene" id="KCW55322">
    <property type="protein sequence ID" value="KCW55322"/>
    <property type="gene ID" value="EUGRSUZ_I01245"/>
</dbReference>
<dbReference type="AlphaFoldDB" id="A0A059AMV5"/>
<evidence type="ECO:0000313" key="2">
    <source>
        <dbReference type="EMBL" id="KCW55322.1"/>
    </source>
</evidence>
<dbReference type="EMBL" id="KK198761">
    <property type="protein sequence ID" value="KCW55322.1"/>
    <property type="molecule type" value="Genomic_DNA"/>
</dbReference>
<feature type="compositionally biased region" description="Basic and acidic residues" evidence="1">
    <location>
        <begin position="10"/>
        <end position="27"/>
    </location>
</feature>
<gene>
    <name evidence="2" type="ORF">EUGRSUZ_I01245</name>
</gene>
<protein>
    <submittedName>
        <fullName evidence="2">Uncharacterized protein</fullName>
    </submittedName>
</protein>
<sequence length="213" mass="22974">MWLRHSGRNNRTDQDDGESRGEDHARDLPPSMEVPELLVELALPELQLLEHGDVVPVDSLEDAEELLGERVTSSLEVLQLLQRPGIPVGPSSPAALIQGGEEVEGLEAVLEVFLHQLEQLLSPPDVLLAVQDDPDHLLVHLHEAPGDLPEGVEGQRSDPDAGSERLDGMAGLGPEVGVEGTEVGVRHAGRLVGTQLRRVGRVRRVPGVSVPHE</sequence>
<dbReference type="InParanoid" id="A0A059AMV5"/>
<proteinExistence type="predicted"/>